<dbReference type="AlphaFoldDB" id="A0A6A5S9Y7"/>
<evidence type="ECO:0000313" key="2">
    <source>
        <dbReference type="Proteomes" id="UP000800038"/>
    </source>
</evidence>
<protein>
    <submittedName>
        <fullName evidence="1">Uncharacterized protein</fullName>
    </submittedName>
</protein>
<dbReference type="Proteomes" id="UP000800038">
    <property type="component" value="Unassembled WGS sequence"/>
</dbReference>
<name>A0A6A5S9Y7_9PLEO</name>
<dbReference type="EMBL" id="ML976141">
    <property type="protein sequence ID" value="KAF1937385.1"/>
    <property type="molecule type" value="Genomic_DNA"/>
</dbReference>
<proteinExistence type="predicted"/>
<gene>
    <name evidence="1" type="ORF">EJ02DRAFT_356974</name>
</gene>
<sequence length="304" mass="34603">MRKVIQLVTHPEDDTDSEIELLPSKSLTKKFARPASKPNMKLIVAHHADDSMFDAGDEEDSDNEQPKFSLVTPAMKRNQRILDPSKPEHAALIASATKVGTEYYDSDAQDVPGDVKDTSKPDLFRNVAWGSYATSYDNEAEFVKEPEFTQFVPGRFELLPDGTLRDQKSKLIIKLLDKAGRKRIFANPPPRDWASQEAITALNKRTVQQIRRNTNVRFREVVRAYVPEERRWILENLSSGKPTQGWKTFVEDFNKRFEGMKIAGAIGTRPYRSHSSLTKEVERFGADFYVKGLMPVTARKGKKE</sequence>
<keyword evidence="2" id="KW-1185">Reference proteome</keyword>
<dbReference type="OrthoDB" id="3788624at2759"/>
<accession>A0A6A5S9Y7</accession>
<evidence type="ECO:0000313" key="1">
    <source>
        <dbReference type="EMBL" id="KAF1937385.1"/>
    </source>
</evidence>
<organism evidence="1 2">
    <name type="scientific">Clathrospora elynae</name>
    <dbReference type="NCBI Taxonomy" id="706981"/>
    <lineage>
        <taxon>Eukaryota</taxon>
        <taxon>Fungi</taxon>
        <taxon>Dikarya</taxon>
        <taxon>Ascomycota</taxon>
        <taxon>Pezizomycotina</taxon>
        <taxon>Dothideomycetes</taxon>
        <taxon>Pleosporomycetidae</taxon>
        <taxon>Pleosporales</taxon>
        <taxon>Diademaceae</taxon>
        <taxon>Clathrospora</taxon>
    </lineage>
</organism>
<reference evidence="1" key="1">
    <citation type="journal article" date="2020" name="Stud. Mycol.">
        <title>101 Dothideomycetes genomes: a test case for predicting lifestyles and emergence of pathogens.</title>
        <authorList>
            <person name="Haridas S."/>
            <person name="Albert R."/>
            <person name="Binder M."/>
            <person name="Bloem J."/>
            <person name="Labutti K."/>
            <person name="Salamov A."/>
            <person name="Andreopoulos B."/>
            <person name="Baker S."/>
            <person name="Barry K."/>
            <person name="Bills G."/>
            <person name="Bluhm B."/>
            <person name="Cannon C."/>
            <person name="Castanera R."/>
            <person name="Culley D."/>
            <person name="Daum C."/>
            <person name="Ezra D."/>
            <person name="Gonzalez J."/>
            <person name="Henrissat B."/>
            <person name="Kuo A."/>
            <person name="Liang C."/>
            <person name="Lipzen A."/>
            <person name="Lutzoni F."/>
            <person name="Magnuson J."/>
            <person name="Mondo S."/>
            <person name="Nolan M."/>
            <person name="Ohm R."/>
            <person name="Pangilinan J."/>
            <person name="Park H.-J."/>
            <person name="Ramirez L."/>
            <person name="Alfaro M."/>
            <person name="Sun H."/>
            <person name="Tritt A."/>
            <person name="Yoshinaga Y."/>
            <person name="Zwiers L.-H."/>
            <person name="Turgeon B."/>
            <person name="Goodwin S."/>
            <person name="Spatafora J."/>
            <person name="Crous P."/>
            <person name="Grigoriev I."/>
        </authorList>
    </citation>
    <scope>NUCLEOTIDE SEQUENCE</scope>
    <source>
        <strain evidence="1">CBS 161.51</strain>
    </source>
</reference>